<organism evidence="6 7">
    <name type="scientific">Winogradskyella immobilis</name>
    <dbReference type="NCBI Taxonomy" id="2816852"/>
    <lineage>
        <taxon>Bacteria</taxon>
        <taxon>Pseudomonadati</taxon>
        <taxon>Bacteroidota</taxon>
        <taxon>Flavobacteriia</taxon>
        <taxon>Flavobacteriales</taxon>
        <taxon>Flavobacteriaceae</taxon>
        <taxon>Winogradskyella</taxon>
    </lineage>
</organism>
<comment type="function">
    <text evidence="2 5">Catalyzes the epimerization of the C3' and C5'positions of dTDP-6-deoxy-D-xylo-4-hexulose, forming dTDP-6-deoxy-L-lyxo-4-hexulose.</text>
</comment>
<dbReference type="SUPFAM" id="SSF51182">
    <property type="entry name" value="RmlC-like cupins"/>
    <property type="match status" value="1"/>
</dbReference>
<dbReference type="PANTHER" id="PTHR21047">
    <property type="entry name" value="DTDP-6-DEOXY-D-GLUCOSE-3,5 EPIMERASE"/>
    <property type="match status" value="1"/>
</dbReference>
<dbReference type="Pfam" id="PF00908">
    <property type="entry name" value="dTDP_sugar_isom"/>
    <property type="match status" value="1"/>
</dbReference>
<dbReference type="InterPro" id="IPR014710">
    <property type="entry name" value="RmlC-like_jellyroll"/>
</dbReference>
<gene>
    <name evidence="6" type="primary">rfbC</name>
    <name evidence="6" type="ORF">J1C55_02615</name>
</gene>
<evidence type="ECO:0000256" key="2">
    <source>
        <dbReference type="ARBA" id="ARBA00001997"/>
    </source>
</evidence>
<reference evidence="6" key="2">
    <citation type="submission" date="2021-10" db="EMBL/GenBank/DDBJ databases">
        <title>Genome of Winogradskyella sp. E313.</title>
        <authorList>
            <person name="Zhou Y."/>
        </authorList>
    </citation>
    <scope>NUCLEOTIDE SEQUENCE</scope>
    <source>
        <strain evidence="6">E313</strain>
    </source>
</reference>
<proteinExistence type="inferred from homology"/>
<name>A0ABS8EKB9_9FLAO</name>
<dbReference type="PANTHER" id="PTHR21047:SF2">
    <property type="entry name" value="THYMIDINE DIPHOSPHO-4-KETO-RHAMNOSE 3,5-EPIMERASE"/>
    <property type="match status" value="1"/>
</dbReference>
<comment type="caution">
    <text evidence="6">The sequence shown here is derived from an EMBL/GenBank/DDBJ whole genome shotgun (WGS) entry which is preliminary data.</text>
</comment>
<evidence type="ECO:0000313" key="7">
    <source>
        <dbReference type="Proteomes" id="UP000778797"/>
    </source>
</evidence>
<dbReference type="InterPro" id="IPR000888">
    <property type="entry name" value="RmlC-like"/>
</dbReference>
<comment type="subunit">
    <text evidence="5">Homodimer.</text>
</comment>
<evidence type="ECO:0000256" key="3">
    <source>
        <dbReference type="ARBA" id="ARBA00012098"/>
    </source>
</evidence>
<dbReference type="EMBL" id="JAFMPT010000002">
    <property type="protein sequence ID" value="MCC1483471.1"/>
    <property type="molecule type" value="Genomic_DNA"/>
</dbReference>
<evidence type="ECO:0000313" key="6">
    <source>
        <dbReference type="EMBL" id="MCC1483471.1"/>
    </source>
</evidence>
<dbReference type="InterPro" id="IPR011051">
    <property type="entry name" value="RmlC_Cupin_sf"/>
</dbReference>
<evidence type="ECO:0000256" key="5">
    <source>
        <dbReference type="RuleBase" id="RU364069"/>
    </source>
</evidence>
<comment type="catalytic activity">
    <reaction evidence="1 5">
        <text>dTDP-4-dehydro-6-deoxy-alpha-D-glucose = dTDP-4-dehydro-beta-L-rhamnose</text>
        <dbReference type="Rhea" id="RHEA:16969"/>
        <dbReference type="ChEBI" id="CHEBI:57649"/>
        <dbReference type="ChEBI" id="CHEBI:62830"/>
        <dbReference type="EC" id="5.1.3.13"/>
    </reaction>
</comment>
<dbReference type="NCBIfam" id="TIGR01221">
    <property type="entry name" value="rmlC"/>
    <property type="match status" value="1"/>
</dbReference>
<accession>A0ABS8EKB9</accession>
<dbReference type="EC" id="5.1.3.13" evidence="3 5"/>
<dbReference type="GO" id="GO:0008830">
    <property type="term" value="F:dTDP-4-dehydrorhamnose 3,5-epimerase activity"/>
    <property type="evidence" value="ECO:0007669"/>
    <property type="project" value="UniProtKB-EC"/>
</dbReference>
<keyword evidence="5 6" id="KW-0413">Isomerase</keyword>
<keyword evidence="7" id="KW-1185">Reference proteome</keyword>
<protein>
    <recommendedName>
        <fullName evidence="4 5">dTDP-4-dehydrorhamnose 3,5-epimerase</fullName>
        <ecNumber evidence="3 5">5.1.3.13</ecNumber>
    </recommendedName>
    <alternativeName>
        <fullName evidence="5">Thymidine diphospho-4-keto-rhamnose 3,5-epimerase</fullName>
    </alternativeName>
</protein>
<evidence type="ECO:0000256" key="1">
    <source>
        <dbReference type="ARBA" id="ARBA00001298"/>
    </source>
</evidence>
<dbReference type="Gene3D" id="2.60.120.10">
    <property type="entry name" value="Jelly Rolls"/>
    <property type="match status" value="1"/>
</dbReference>
<dbReference type="CDD" id="cd00438">
    <property type="entry name" value="cupin_RmlC"/>
    <property type="match status" value="1"/>
</dbReference>
<comment type="pathway">
    <text evidence="5">Carbohydrate biosynthesis; dTDP-L-rhamnose biosynthesis.</text>
</comment>
<evidence type="ECO:0000256" key="4">
    <source>
        <dbReference type="ARBA" id="ARBA00019595"/>
    </source>
</evidence>
<dbReference type="RefSeq" id="WP_227475918.1">
    <property type="nucleotide sequence ID" value="NZ_JAFMPT010000002.1"/>
</dbReference>
<reference evidence="6" key="1">
    <citation type="submission" date="2021-03" db="EMBL/GenBank/DDBJ databases">
        <authorList>
            <person name="Ping X."/>
        </authorList>
    </citation>
    <scope>NUCLEOTIDE SEQUENCE</scope>
    <source>
        <strain evidence="6">E313</strain>
    </source>
</reference>
<comment type="similarity">
    <text evidence="5">Belongs to the dTDP-4-dehydrorhamnose 3,5-epimerase family.</text>
</comment>
<dbReference type="Proteomes" id="UP000778797">
    <property type="component" value="Unassembled WGS sequence"/>
</dbReference>
<sequence>MSIKETGLLGCFVIQPEIFNDTRGYFYETFNQKRFNSKLGLNIHFVQDNESLSSKGVLRGLHYQKGEYAQAKLVRVVKGSILDVAVDIREGSKTFGQHFSIELSEENKTQLFIPKGFAHGFLVLEDNTIFSYKCDNYYNKASEAGIIYNDPDLNIDWKLKKDKLILSEKDTILPHLKNAQF</sequence>